<dbReference type="PANTHER" id="PTHR33469:SF16">
    <property type="entry name" value="PROTEIN ELF4-LIKE 4"/>
    <property type="match status" value="1"/>
</dbReference>
<dbReference type="InterPro" id="IPR009741">
    <property type="entry name" value="EARLY_FLOWERING_4_dom"/>
</dbReference>
<comment type="similarity">
    <text evidence="2">Belongs to the EARLY FLOWERING 4 family.</text>
</comment>
<feature type="compositionally biased region" description="Basic and acidic residues" evidence="5">
    <location>
        <begin position="132"/>
        <end position="144"/>
    </location>
</feature>
<dbReference type="InterPro" id="IPR040462">
    <property type="entry name" value="EARLY_FLOWERING_4"/>
</dbReference>
<organism evidence="7 8">
    <name type="scientific">Tagetes erecta</name>
    <name type="common">African marigold</name>
    <dbReference type="NCBI Taxonomy" id="13708"/>
    <lineage>
        <taxon>Eukaryota</taxon>
        <taxon>Viridiplantae</taxon>
        <taxon>Streptophyta</taxon>
        <taxon>Embryophyta</taxon>
        <taxon>Tracheophyta</taxon>
        <taxon>Spermatophyta</taxon>
        <taxon>Magnoliopsida</taxon>
        <taxon>eudicotyledons</taxon>
        <taxon>Gunneridae</taxon>
        <taxon>Pentapetalae</taxon>
        <taxon>asterids</taxon>
        <taxon>campanulids</taxon>
        <taxon>Asterales</taxon>
        <taxon>Asteraceae</taxon>
        <taxon>Asteroideae</taxon>
        <taxon>Heliantheae alliance</taxon>
        <taxon>Tageteae</taxon>
        <taxon>Tagetes</taxon>
    </lineage>
</organism>
<dbReference type="GO" id="GO:0042753">
    <property type="term" value="P:positive regulation of circadian rhythm"/>
    <property type="evidence" value="ECO:0007669"/>
    <property type="project" value="InterPro"/>
</dbReference>
<reference evidence="7" key="1">
    <citation type="journal article" date="2023" name="bioRxiv">
        <title>Improved chromosome-level genome assembly for marigold (Tagetes erecta).</title>
        <authorList>
            <person name="Jiang F."/>
            <person name="Yuan L."/>
            <person name="Wang S."/>
            <person name="Wang H."/>
            <person name="Xu D."/>
            <person name="Wang A."/>
            <person name="Fan W."/>
        </authorList>
    </citation>
    <scope>NUCLEOTIDE SEQUENCE</scope>
    <source>
        <strain evidence="7">WSJ</strain>
        <tissue evidence="7">Leaf</tissue>
    </source>
</reference>
<name>A0AAD8K997_TARER</name>
<comment type="subcellular location">
    <subcellularLocation>
        <location evidence="1">Nucleus</location>
    </subcellularLocation>
</comment>
<dbReference type="GO" id="GO:0005634">
    <property type="term" value="C:nucleus"/>
    <property type="evidence" value="ECO:0007669"/>
    <property type="project" value="UniProtKB-SubCell"/>
</dbReference>
<evidence type="ECO:0000256" key="2">
    <source>
        <dbReference type="ARBA" id="ARBA00009514"/>
    </source>
</evidence>
<evidence type="ECO:0000256" key="3">
    <source>
        <dbReference type="ARBA" id="ARBA00023108"/>
    </source>
</evidence>
<dbReference type="EMBL" id="JAUHHV010000007">
    <property type="protein sequence ID" value="KAK1418627.1"/>
    <property type="molecule type" value="Genomic_DNA"/>
</dbReference>
<dbReference type="Pfam" id="PF07011">
    <property type="entry name" value="Elf4"/>
    <property type="match status" value="1"/>
</dbReference>
<evidence type="ECO:0000313" key="8">
    <source>
        <dbReference type="Proteomes" id="UP001229421"/>
    </source>
</evidence>
<feature type="domain" description="Protein EARLY FLOWERING 4" evidence="6">
    <location>
        <begin position="60"/>
        <end position="137"/>
    </location>
</feature>
<comment type="caution">
    <text evidence="7">The sequence shown here is derived from an EMBL/GenBank/DDBJ whole genome shotgun (WGS) entry which is preliminary data.</text>
</comment>
<keyword evidence="4" id="KW-0539">Nucleus</keyword>
<evidence type="ECO:0000256" key="5">
    <source>
        <dbReference type="SAM" id="MobiDB-lite"/>
    </source>
</evidence>
<dbReference type="AlphaFoldDB" id="A0AAD8K997"/>
<protein>
    <recommendedName>
        <fullName evidence="6">Protein EARLY FLOWERING 4 domain-containing protein</fullName>
    </recommendedName>
</protein>
<sequence length="152" mass="17121">MLSKSTYSLSHTHTLFISIFSSFLPSHYNAPRYSSVGSVLMRRLMEGDAYPVMGNGGVELDGKVLQTFQKSFGQVESILDQNRVLINEINQNQESKIADNLSRNVGLIRELNNNIRKVVHLYSDLSTNFSKSMDEGDSRLDAKALHKRTRPS</sequence>
<proteinExistence type="inferred from homology"/>
<keyword evidence="3" id="KW-0090">Biological rhythms</keyword>
<evidence type="ECO:0000259" key="6">
    <source>
        <dbReference type="Pfam" id="PF07011"/>
    </source>
</evidence>
<dbReference type="PANTHER" id="PTHR33469">
    <property type="entry name" value="PROTEIN ELF4-LIKE 4"/>
    <property type="match status" value="1"/>
</dbReference>
<dbReference type="Proteomes" id="UP001229421">
    <property type="component" value="Unassembled WGS sequence"/>
</dbReference>
<evidence type="ECO:0000256" key="4">
    <source>
        <dbReference type="ARBA" id="ARBA00023242"/>
    </source>
</evidence>
<accession>A0AAD8K997</accession>
<gene>
    <name evidence="7" type="ORF">QVD17_27772</name>
</gene>
<evidence type="ECO:0000256" key="1">
    <source>
        <dbReference type="ARBA" id="ARBA00004123"/>
    </source>
</evidence>
<evidence type="ECO:0000313" key="7">
    <source>
        <dbReference type="EMBL" id="KAK1418627.1"/>
    </source>
</evidence>
<keyword evidence="8" id="KW-1185">Reference proteome</keyword>
<feature type="region of interest" description="Disordered" evidence="5">
    <location>
        <begin position="132"/>
        <end position="152"/>
    </location>
</feature>
<dbReference type="GO" id="GO:0009649">
    <property type="term" value="P:entrainment of circadian clock"/>
    <property type="evidence" value="ECO:0007669"/>
    <property type="project" value="TreeGrafter"/>
</dbReference>
<dbReference type="GO" id="GO:0048511">
    <property type="term" value="P:rhythmic process"/>
    <property type="evidence" value="ECO:0007669"/>
    <property type="project" value="UniProtKB-KW"/>
</dbReference>